<comment type="caution">
    <text evidence="1">The sequence shown here is derived from an EMBL/GenBank/DDBJ whole genome shotgun (WGS) entry which is preliminary data.</text>
</comment>
<accession>A0ACB6SBB6</accession>
<evidence type="ECO:0000313" key="2">
    <source>
        <dbReference type="Proteomes" id="UP000799754"/>
    </source>
</evidence>
<reference evidence="1" key="1">
    <citation type="journal article" date="2020" name="Stud. Mycol.">
        <title>101 Dothideomycetes genomes: a test case for predicting lifestyles and emergence of pathogens.</title>
        <authorList>
            <person name="Haridas S."/>
            <person name="Albert R."/>
            <person name="Binder M."/>
            <person name="Bloem J."/>
            <person name="Labutti K."/>
            <person name="Salamov A."/>
            <person name="Andreopoulos B."/>
            <person name="Baker S."/>
            <person name="Barry K."/>
            <person name="Bills G."/>
            <person name="Bluhm B."/>
            <person name="Cannon C."/>
            <person name="Castanera R."/>
            <person name="Culley D."/>
            <person name="Daum C."/>
            <person name="Ezra D."/>
            <person name="Gonzalez J."/>
            <person name="Henrissat B."/>
            <person name="Kuo A."/>
            <person name="Liang C."/>
            <person name="Lipzen A."/>
            <person name="Lutzoni F."/>
            <person name="Magnuson J."/>
            <person name="Mondo S."/>
            <person name="Nolan M."/>
            <person name="Ohm R."/>
            <person name="Pangilinan J."/>
            <person name="Park H.-J."/>
            <person name="Ramirez L."/>
            <person name="Alfaro M."/>
            <person name="Sun H."/>
            <person name="Tritt A."/>
            <person name="Yoshinaga Y."/>
            <person name="Zwiers L.-H."/>
            <person name="Turgeon B."/>
            <person name="Goodwin S."/>
            <person name="Spatafora J."/>
            <person name="Crous P."/>
            <person name="Grigoriev I."/>
        </authorList>
    </citation>
    <scope>NUCLEOTIDE SEQUENCE</scope>
    <source>
        <strain evidence="1">CBS 525.71</strain>
    </source>
</reference>
<sequence length="262" mass="28896">MLGHTLACYLICAVVAEALPQSFVLDKGTIEGAVLEPPPPEPLLNTSSETLSSATTSRTTLLTSLTSTPVHTAAADSTVTTALNGTTSATCLPTTTVVITLPNPTPRPTTASGRSDDEDTLTDDEQDAAATPFDTAAPEPISKWPHWFTAATFTLVFYDILTLGIFLWLWIFGYLWWFRPGDSRGSGRERVWQRRGVVSEGTEMARMDMGRMDRFGGDRFGRYERTSEWVRTGRGYGRVRSGSWESMREAELEGEMRRLGMI</sequence>
<protein>
    <submittedName>
        <fullName evidence="1">Uncharacterized protein</fullName>
    </submittedName>
</protein>
<organism evidence="1 2">
    <name type="scientific">Macroventuria anomochaeta</name>
    <dbReference type="NCBI Taxonomy" id="301207"/>
    <lineage>
        <taxon>Eukaryota</taxon>
        <taxon>Fungi</taxon>
        <taxon>Dikarya</taxon>
        <taxon>Ascomycota</taxon>
        <taxon>Pezizomycotina</taxon>
        <taxon>Dothideomycetes</taxon>
        <taxon>Pleosporomycetidae</taxon>
        <taxon>Pleosporales</taxon>
        <taxon>Pleosporineae</taxon>
        <taxon>Didymellaceae</taxon>
        <taxon>Macroventuria</taxon>
    </lineage>
</organism>
<dbReference type="EMBL" id="MU006704">
    <property type="protein sequence ID" value="KAF2631596.1"/>
    <property type="molecule type" value="Genomic_DNA"/>
</dbReference>
<evidence type="ECO:0000313" key="1">
    <source>
        <dbReference type="EMBL" id="KAF2631596.1"/>
    </source>
</evidence>
<proteinExistence type="predicted"/>
<dbReference type="Proteomes" id="UP000799754">
    <property type="component" value="Unassembled WGS sequence"/>
</dbReference>
<name>A0ACB6SBB6_9PLEO</name>
<keyword evidence="2" id="KW-1185">Reference proteome</keyword>
<gene>
    <name evidence="1" type="ORF">BU25DRAFT_455035</name>
</gene>